<proteinExistence type="predicted"/>
<reference evidence="1 2" key="1">
    <citation type="submission" date="2019-01" db="EMBL/GenBank/DDBJ databases">
        <title>Nocardioides guangzhouensis sp. nov., an actinobacterium isolated from soil.</title>
        <authorList>
            <person name="Fu Y."/>
            <person name="Cai Y."/>
            <person name="Lin Z."/>
            <person name="Chen P."/>
        </authorList>
    </citation>
    <scope>NUCLEOTIDE SEQUENCE [LARGE SCALE GENOMIC DNA]</scope>
    <source>
        <strain evidence="1 2">130</strain>
    </source>
</reference>
<name>A0A4Q4ZFW5_9ACTN</name>
<organism evidence="1 2">
    <name type="scientific">Nocardioides guangzhouensis</name>
    <dbReference type="NCBI Taxonomy" id="2497878"/>
    <lineage>
        <taxon>Bacteria</taxon>
        <taxon>Bacillati</taxon>
        <taxon>Actinomycetota</taxon>
        <taxon>Actinomycetes</taxon>
        <taxon>Propionibacteriales</taxon>
        <taxon>Nocardioidaceae</taxon>
        <taxon>Nocardioides</taxon>
    </lineage>
</organism>
<comment type="caution">
    <text evidence="1">The sequence shown here is derived from an EMBL/GenBank/DDBJ whole genome shotgun (WGS) entry which is preliminary data.</text>
</comment>
<protein>
    <submittedName>
        <fullName evidence="1">Uncharacterized protein</fullName>
    </submittedName>
</protein>
<evidence type="ECO:0000313" key="2">
    <source>
        <dbReference type="Proteomes" id="UP000295198"/>
    </source>
</evidence>
<gene>
    <name evidence="1" type="ORF">EKO23_07030</name>
</gene>
<dbReference type="AlphaFoldDB" id="A0A4Q4ZFW5"/>
<keyword evidence="2" id="KW-1185">Reference proteome</keyword>
<dbReference type="EMBL" id="SDKM01000008">
    <property type="protein sequence ID" value="RYP87023.1"/>
    <property type="molecule type" value="Genomic_DNA"/>
</dbReference>
<accession>A0A4Q4ZFW5</accession>
<dbReference type="Proteomes" id="UP000295198">
    <property type="component" value="Unassembled WGS sequence"/>
</dbReference>
<dbReference type="RefSeq" id="WP_134715604.1">
    <property type="nucleotide sequence ID" value="NZ_SDKM01000008.1"/>
</dbReference>
<evidence type="ECO:0000313" key="1">
    <source>
        <dbReference type="EMBL" id="RYP87023.1"/>
    </source>
</evidence>
<dbReference type="OrthoDB" id="4529786at2"/>
<sequence>MTGPSVRAEVGRLAAELDVDPGELAFLHDVPPTAIRDLRADLAEALHTRHEAKFRRLARLSHLAPAPITAKVAEVAFSPLLGARVAAVMEPEQAIRLAARLSPGFLTDVSTRLDPVRAEPIIRGLPVRTVVDVGRRLLEREEYLPLGRFVSVVDTDVALEVVEVASAEQMLAVALWTEEVAALDAVMQRLPDARLADVLAVGLAADARESAYDDLAAVLAAAGDATRARLLDLAAGLDGADATPLTERLP</sequence>